<name>A0A4P7W1S7_9BACT</name>
<organism evidence="1 2">
    <name type="scientific">Duncaniella dubosii</name>
    <dbReference type="NCBI Taxonomy" id="2518971"/>
    <lineage>
        <taxon>Bacteria</taxon>
        <taxon>Pseudomonadati</taxon>
        <taxon>Bacteroidota</taxon>
        <taxon>Bacteroidia</taxon>
        <taxon>Bacteroidales</taxon>
        <taxon>Muribaculaceae</taxon>
        <taxon>Duncaniella</taxon>
    </lineage>
</organism>
<dbReference type="RefSeq" id="WP_123611879.1">
    <property type="nucleotide sequence ID" value="NZ_CP039396.1"/>
</dbReference>
<dbReference type="EMBL" id="CP039396">
    <property type="protein sequence ID" value="QCD41856.1"/>
    <property type="molecule type" value="Genomic_DNA"/>
</dbReference>
<dbReference type="KEGG" id="ddb:E7747_05880"/>
<gene>
    <name evidence="1" type="ORF">E7747_05880</name>
</gene>
<accession>A0A4P7W1S7</accession>
<evidence type="ECO:0000313" key="2">
    <source>
        <dbReference type="Proteomes" id="UP000297149"/>
    </source>
</evidence>
<keyword evidence="2" id="KW-1185">Reference proteome</keyword>
<sequence>MEKSIFIAEGMSTPEEVKQALCGEIPSGHRLIALDYEQDVKLLAEEPLGFLSRIYSGDSIDDVVRQLRELVVNYKLWGYRRVVFRLVCRPDSGVTAGQLDSLSTRFSRLPQVLDVCCGMDVCETQTENVRLLLLASTSCYYPSFRKHAY</sequence>
<reference evidence="2" key="1">
    <citation type="submission" date="2019-02" db="EMBL/GenBank/DDBJ databases">
        <title>Isolation and identification of novel species under the genus Muribaculum.</title>
        <authorList>
            <person name="Miyake S."/>
            <person name="Ding Y."/>
            <person name="Low A."/>
            <person name="Soh M."/>
            <person name="Seedorf H."/>
        </authorList>
    </citation>
    <scope>NUCLEOTIDE SEQUENCE [LARGE SCALE GENOMIC DNA]</scope>
    <source>
        <strain evidence="2">H5</strain>
    </source>
</reference>
<evidence type="ECO:0000313" key="1">
    <source>
        <dbReference type="EMBL" id="QCD41856.1"/>
    </source>
</evidence>
<proteinExistence type="predicted"/>
<dbReference type="AlphaFoldDB" id="A0A4P7W1S7"/>
<protein>
    <submittedName>
        <fullName evidence="1">Uncharacterized protein</fullName>
    </submittedName>
</protein>
<dbReference type="Proteomes" id="UP000297149">
    <property type="component" value="Chromosome"/>
</dbReference>